<dbReference type="AlphaFoldDB" id="A0AAE8N2Y3"/>
<organism evidence="2 3">
    <name type="scientific">Cephalotrichum gorgonifer</name>
    <dbReference type="NCBI Taxonomy" id="2041049"/>
    <lineage>
        <taxon>Eukaryota</taxon>
        <taxon>Fungi</taxon>
        <taxon>Dikarya</taxon>
        <taxon>Ascomycota</taxon>
        <taxon>Pezizomycotina</taxon>
        <taxon>Sordariomycetes</taxon>
        <taxon>Hypocreomycetidae</taxon>
        <taxon>Microascales</taxon>
        <taxon>Microascaceae</taxon>
        <taxon>Cephalotrichum</taxon>
    </lineage>
</organism>
<feature type="region of interest" description="Disordered" evidence="1">
    <location>
        <begin position="67"/>
        <end position="87"/>
    </location>
</feature>
<keyword evidence="3" id="KW-1185">Reference proteome</keyword>
<proteinExistence type="predicted"/>
<feature type="compositionally biased region" description="Acidic residues" evidence="1">
    <location>
        <begin position="70"/>
        <end position="84"/>
    </location>
</feature>
<accession>A0AAE8N2Y3</accession>
<reference evidence="2" key="1">
    <citation type="submission" date="2018-03" db="EMBL/GenBank/DDBJ databases">
        <authorList>
            <person name="Guldener U."/>
        </authorList>
    </citation>
    <scope>NUCLEOTIDE SEQUENCE</scope>
</reference>
<evidence type="ECO:0000256" key="1">
    <source>
        <dbReference type="SAM" id="MobiDB-lite"/>
    </source>
</evidence>
<protein>
    <submittedName>
        <fullName evidence="2">Uncharacterized protein</fullName>
    </submittedName>
</protein>
<gene>
    <name evidence="2" type="ORF">DNG_07717</name>
</gene>
<dbReference type="Proteomes" id="UP001187682">
    <property type="component" value="Unassembled WGS sequence"/>
</dbReference>
<comment type="caution">
    <text evidence="2">The sequence shown here is derived from an EMBL/GenBank/DDBJ whole genome shotgun (WGS) entry which is preliminary data.</text>
</comment>
<name>A0AAE8N2Y3_9PEZI</name>
<evidence type="ECO:0000313" key="2">
    <source>
        <dbReference type="EMBL" id="SPO05032.1"/>
    </source>
</evidence>
<evidence type="ECO:0000313" key="3">
    <source>
        <dbReference type="Proteomes" id="UP001187682"/>
    </source>
</evidence>
<sequence>MDPTTISSLPTEVIEMICKELCGHCSLGYGNPTCTPKALYAPMCPSKSNVARQGSIWIGWNDERSTIEGELGDSDQSDYIEPESDEKQPAEFDFKLVHRKRELNVVPGALSRL</sequence>
<dbReference type="EMBL" id="ONZQ02000011">
    <property type="protein sequence ID" value="SPO05032.1"/>
    <property type="molecule type" value="Genomic_DNA"/>
</dbReference>